<evidence type="ECO:0000256" key="3">
    <source>
        <dbReference type="ARBA" id="ARBA00022692"/>
    </source>
</evidence>
<evidence type="ECO:0000313" key="19">
    <source>
        <dbReference type="EMBL" id="VDI30252.1"/>
    </source>
</evidence>
<keyword evidence="20" id="KW-1185">Reference proteome</keyword>
<dbReference type="Gene3D" id="1.20.58.390">
    <property type="entry name" value="Neurotransmitter-gated ion-channel transmembrane domain"/>
    <property type="match status" value="1"/>
</dbReference>
<evidence type="ECO:0000259" key="17">
    <source>
        <dbReference type="Pfam" id="PF02931"/>
    </source>
</evidence>
<evidence type="ECO:0000256" key="1">
    <source>
        <dbReference type="ARBA" id="ARBA00022448"/>
    </source>
</evidence>
<keyword evidence="9" id="KW-0675">Receptor</keyword>
<feature type="compositionally biased region" description="Polar residues" evidence="14">
    <location>
        <begin position="424"/>
        <end position="434"/>
    </location>
</feature>
<evidence type="ECO:0000256" key="8">
    <source>
        <dbReference type="ARBA" id="ARBA00023157"/>
    </source>
</evidence>
<gene>
    <name evidence="19" type="ORF">MGAL_10B072921</name>
</gene>
<evidence type="ECO:0000256" key="2">
    <source>
        <dbReference type="ARBA" id="ARBA00022475"/>
    </source>
</evidence>
<comment type="caution">
    <text evidence="19">The sequence shown here is derived from an EMBL/GenBank/DDBJ whole genome shotgun (WGS) entry which is preliminary data.</text>
</comment>
<dbReference type="Pfam" id="PF02931">
    <property type="entry name" value="Neur_chan_LBD"/>
    <property type="match status" value="1"/>
</dbReference>
<keyword evidence="4 15" id="KW-1133">Transmembrane helix</keyword>
<sequence>MEELRIFIFTIFVINFFPLNFSEQIEGTEKRLFGELFQNYSTSPRPTKSADIPVVVKFGVALNQILDLDEKKQILTSSVWITECWKDEELVWSVSEYDGLDTLIVPSSKLWNPDIFIFNTAGNKIDDFVNVTGGRLMIQNDGHVTWLIPIMTKSVCRVDATFFPYDEQICEIHFGSWIYDETQLDLQPVQTKPGLDDYVVNSEFDLVDASLRREVVDSKCCPGNGNHPMVVLKINLKRKSRYYEYIVIAPTMLLSILSLFSFCLPSHHGDKISIGLTVFLTLYVLQLLISDNVPDTNTTPILGILTFLVMTFNCTSLIMSTLVMNIKNRGKRNPIPEVPPLLSKACKGILGKITCSKFSSRVDRYYLCSDKPNQDLNLHKEYDSGKEHFTEPVMPDRKTSETEDDILELADLLNEKEPLCPDVPTNSSSESNLKPCNREDPFRLNRKKLRRSYKLALRKGLIRTERHHHDEDDENHDERNDINDDSEDFNIHQQNMLLKQEWYFIAETVERASFIVYVIATFITIMTILVIIPLYTR</sequence>
<keyword evidence="16" id="KW-0732">Signal</keyword>
<dbReference type="EMBL" id="UYJE01004675">
    <property type="protein sequence ID" value="VDI30252.1"/>
    <property type="molecule type" value="Genomic_DNA"/>
</dbReference>
<keyword evidence="2" id="KW-1003">Cell membrane</keyword>
<dbReference type="AlphaFoldDB" id="A0A8B6E751"/>
<evidence type="ECO:0000256" key="9">
    <source>
        <dbReference type="ARBA" id="ARBA00023170"/>
    </source>
</evidence>
<reference evidence="19" key="1">
    <citation type="submission" date="2018-11" db="EMBL/GenBank/DDBJ databases">
        <authorList>
            <person name="Alioto T."/>
            <person name="Alioto T."/>
        </authorList>
    </citation>
    <scope>NUCLEOTIDE SEQUENCE</scope>
</reference>
<keyword evidence="7 15" id="KW-0472">Membrane</keyword>
<feature type="domain" description="Neurotransmitter-gated ion-channel transmembrane" evidence="18">
    <location>
        <begin position="247"/>
        <end position="526"/>
    </location>
</feature>
<dbReference type="InterPro" id="IPR006029">
    <property type="entry name" value="Neurotrans-gated_channel_TM"/>
</dbReference>
<evidence type="ECO:0000256" key="7">
    <source>
        <dbReference type="ARBA" id="ARBA00023136"/>
    </source>
</evidence>
<dbReference type="CDD" id="cd19051">
    <property type="entry name" value="LGIC_TM_cation"/>
    <property type="match status" value="1"/>
</dbReference>
<evidence type="ECO:0000256" key="15">
    <source>
        <dbReference type="SAM" id="Phobius"/>
    </source>
</evidence>
<keyword evidence="12" id="KW-0407">Ion channel</keyword>
<dbReference type="InterPro" id="IPR036719">
    <property type="entry name" value="Neuro-gated_channel_TM_sf"/>
</dbReference>
<evidence type="ECO:0000256" key="12">
    <source>
        <dbReference type="ARBA" id="ARBA00023303"/>
    </source>
</evidence>
<dbReference type="Pfam" id="PF02932">
    <property type="entry name" value="Neur_chan_memb"/>
    <property type="match status" value="1"/>
</dbReference>
<dbReference type="SUPFAM" id="SSF63712">
    <property type="entry name" value="Nicotinic receptor ligand binding domain-like"/>
    <property type="match status" value="1"/>
</dbReference>
<accession>A0A8B6E751</accession>
<dbReference type="PRINTS" id="PR00252">
    <property type="entry name" value="NRIONCHANNEL"/>
</dbReference>
<keyword evidence="11" id="KW-1071">Ligand-gated ion channel</keyword>
<feature type="transmembrane region" description="Helical" evidence="15">
    <location>
        <begin position="301"/>
        <end position="324"/>
    </location>
</feature>
<evidence type="ECO:0000259" key="18">
    <source>
        <dbReference type="Pfam" id="PF02932"/>
    </source>
</evidence>
<feature type="transmembrane region" description="Helical" evidence="15">
    <location>
        <begin position="272"/>
        <end position="289"/>
    </location>
</feature>
<dbReference type="Gene3D" id="2.70.170.10">
    <property type="entry name" value="Neurotransmitter-gated ion-channel ligand-binding domain"/>
    <property type="match status" value="1"/>
</dbReference>
<dbReference type="GO" id="GO:0004888">
    <property type="term" value="F:transmembrane signaling receptor activity"/>
    <property type="evidence" value="ECO:0007669"/>
    <property type="project" value="InterPro"/>
</dbReference>
<feature type="signal peptide" evidence="16">
    <location>
        <begin position="1"/>
        <end position="22"/>
    </location>
</feature>
<feature type="chain" id="PRO_5032379448" evidence="16">
    <location>
        <begin position="23"/>
        <end position="537"/>
    </location>
</feature>
<keyword evidence="5" id="KW-0770">Synapse</keyword>
<evidence type="ECO:0000256" key="4">
    <source>
        <dbReference type="ARBA" id="ARBA00022989"/>
    </source>
</evidence>
<keyword evidence="10" id="KW-0325">Glycoprotein</keyword>
<evidence type="ECO:0000256" key="10">
    <source>
        <dbReference type="ARBA" id="ARBA00023180"/>
    </source>
</evidence>
<evidence type="ECO:0000256" key="5">
    <source>
        <dbReference type="ARBA" id="ARBA00023018"/>
    </source>
</evidence>
<dbReference type="OrthoDB" id="5975154at2759"/>
<dbReference type="PANTHER" id="PTHR18945">
    <property type="entry name" value="NEUROTRANSMITTER GATED ION CHANNEL"/>
    <property type="match status" value="1"/>
</dbReference>
<feature type="compositionally biased region" description="Basic and acidic residues" evidence="14">
    <location>
        <begin position="466"/>
        <end position="482"/>
    </location>
</feature>
<organism evidence="19 20">
    <name type="scientific">Mytilus galloprovincialis</name>
    <name type="common">Mediterranean mussel</name>
    <dbReference type="NCBI Taxonomy" id="29158"/>
    <lineage>
        <taxon>Eukaryota</taxon>
        <taxon>Metazoa</taxon>
        <taxon>Spiralia</taxon>
        <taxon>Lophotrochozoa</taxon>
        <taxon>Mollusca</taxon>
        <taxon>Bivalvia</taxon>
        <taxon>Autobranchia</taxon>
        <taxon>Pteriomorphia</taxon>
        <taxon>Mytilida</taxon>
        <taxon>Mytiloidea</taxon>
        <taxon>Mytilidae</taxon>
        <taxon>Mytilinae</taxon>
        <taxon>Mytilus</taxon>
    </lineage>
</organism>
<evidence type="ECO:0000313" key="20">
    <source>
        <dbReference type="Proteomes" id="UP000596742"/>
    </source>
</evidence>
<name>A0A8B6E751_MYTGA</name>
<dbReference type="SUPFAM" id="SSF90112">
    <property type="entry name" value="Neurotransmitter-gated ion-channel transmembrane pore"/>
    <property type="match status" value="1"/>
</dbReference>
<feature type="region of interest" description="Disordered" evidence="14">
    <location>
        <begin position="466"/>
        <end position="486"/>
    </location>
</feature>
<comment type="subcellular location">
    <subcellularLocation>
        <location evidence="13">Synaptic cell membrane</location>
        <topology evidence="13">Multi-pass membrane protein</topology>
    </subcellularLocation>
</comment>
<evidence type="ECO:0000256" key="6">
    <source>
        <dbReference type="ARBA" id="ARBA00023065"/>
    </source>
</evidence>
<dbReference type="InterPro" id="IPR002394">
    <property type="entry name" value="Nicotinic_acetylcholine_rcpt"/>
</dbReference>
<feature type="transmembrane region" description="Helical" evidence="15">
    <location>
        <begin position="242"/>
        <end position="260"/>
    </location>
</feature>
<keyword evidence="1" id="KW-0813">Transport</keyword>
<dbReference type="GO" id="GO:0022848">
    <property type="term" value="F:acetylcholine-gated monoatomic cation-selective channel activity"/>
    <property type="evidence" value="ECO:0007669"/>
    <property type="project" value="InterPro"/>
</dbReference>
<protein>
    <submittedName>
        <fullName evidence="19">Uncharacterized protein</fullName>
    </submittedName>
</protein>
<dbReference type="InterPro" id="IPR006202">
    <property type="entry name" value="Neur_chan_lig-bd"/>
</dbReference>
<dbReference type="FunFam" id="2.70.170.10:FF:000030">
    <property type="entry name" value="AcetylCholine Receptor"/>
    <property type="match status" value="1"/>
</dbReference>
<dbReference type="InterPro" id="IPR036734">
    <property type="entry name" value="Neur_chan_lig-bd_sf"/>
</dbReference>
<proteinExistence type="predicted"/>
<evidence type="ECO:0000256" key="16">
    <source>
        <dbReference type="SAM" id="SignalP"/>
    </source>
</evidence>
<evidence type="ECO:0000256" key="13">
    <source>
        <dbReference type="ARBA" id="ARBA00034099"/>
    </source>
</evidence>
<dbReference type="Proteomes" id="UP000596742">
    <property type="component" value="Unassembled WGS sequence"/>
</dbReference>
<dbReference type="GO" id="GO:0045211">
    <property type="term" value="C:postsynaptic membrane"/>
    <property type="evidence" value="ECO:0007669"/>
    <property type="project" value="InterPro"/>
</dbReference>
<keyword evidence="3 15" id="KW-0812">Transmembrane</keyword>
<dbReference type="InterPro" id="IPR038050">
    <property type="entry name" value="Neuro_actylchol_rec"/>
</dbReference>
<keyword evidence="6" id="KW-0406">Ion transport</keyword>
<feature type="transmembrane region" description="Helical" evidence="15">
    <location>
        <begin position="514"/>
        <end position="535"/>
    </location>
</feature>
<dbReference type="InterPro" id="IPR006201">
    <property type="entry name" value="Neur_channel"/>
</dbReference>
<feature type="domain" description="Neurotransmitter-gated ion-channel ligand-binding" evidence="17">
    <location>
        <begin position="29"/>
        <end position="239"/>
    </location>
</feature>
<keyword evidence="8" id="KW-1015">Disulfide bond</keyword>
<evidence type="ECO:0000256" key="11">
    <source>
        <dbReference type="ARBA" id="ARBA00023286"/>
    </source>
</evidence>
<evidence type="ECO:0000256" key="14">
    <source>
        <dbReference type="SAM" id="MobiDB-lite"/>
    </source>
</evidence>
<feature type="region of interest" description="Disordered" evidence="14">
    <location>
        <begin position="418"/>
        <end position="437"/>
    </location>
</feature>
<dbReference type="PRINTS" id="PR00254">
    <property type="entry name" value="NICOTINICR"/>
</dbReference>
<dbReference type="CDD" id="cd18997">
    <property type="entry name" value="LGIC_ECD_nAChR"/>
    <property type="match status" value="1"/>
</dbReference>